<dbReference type="InterPro" id="IPR044822">
    <property type="entry name" value="Myb_DNA-bind_4"/>
</dbReference>
<dbReference type="PANTHER" id="PTHR47595">
    <property type="entry name" value="HEAT SHOCK 70 KDA PROTEIN 14"/>
    <property type="match status" value="1"/>
</dbReference>
<name>A0AA97KBG4_EUBMA</name>
<dbReference type="Gene3D" id="1.10.10.60">
    <property type="entry name" value="Homeodomain-like"/>
    <property type="match status" value="1"/>
</dbReference>
<dbReference type="Proteomes" id="UP001190640">
    <property type="component" value="Chromosome 1"/>
</dbReference>
<evidence type="ECO:0000256" key="1">
    <source>
        <dbReference type="SAM" id="MobiDB-lite"/>
    </source>
</evidence>
<feature type="domain" description="Myb/SANT-like DNA-binding" evidence="2">
    <location>
        <begin position="13"/>
        <end position="100"/>
    </location>
</feature>
<proteinExistence type="predicted"/>
<feature type="compositionally biased region" description="Acidic residues" evidence="1">
    <location>
        <begin position="213"/>
        <end position="224"/>
    </location>
</feature>
<keyword evidence="3" id="KW-1185">Reference proteome</keyword>
<dbReference type="PANTHER" id="PTHR47595:SF1">
    <property type="entry name" value="MYB_SANT-LIKE DNA-BINDING DOMAIN-CONTAINING PROTEIN"/>
    <property type="match status" value="1"/>
</dbReference>
<dbReference type="KEGG" id="emc:129341823"/>
<evidence type="ECO:0000313" key="4">
    <source>
        <dbReference type="RefSeq" id="XP_054853125.1"/>
    </source>
</evidence>
<organism evidence="3 4">
    <name type="scientific">Eublepharis macularius</name>
    <name type="common">Leopard gecko</name>
    <name type="synonym">Cyrtodactylus macularius</name>
    <dbReference type="NCBI Taxonomy" id="481883"/>
    <lineage>
        <taxon>Eukaryota</taxon>
        <taxon>Metazoa</taxon>
        <taxon>Chordata</taxon>
        <taxon>Craniata</taxon>
        <taxon>Vertebrata</taxon>
        <taxon>Euteleostomi</taxon>
        <taxon>Lepidosauria</taxon>
        <taxon>Squamata</taxon>
        <taxon>Bifurcata</taxon>
        <taxon>Gekkota</taxon>
        <taxon>Eublepharidae</taxon>
        <taxon>Eublepharinae</taxon>
        <taxon>Eublepharis</taxon>
    </lineage>
</organism>
<feature type="region of interest" description="Disordered" evidence="1">
    <location>
        <begin position="190"/>
        <end position="275"/>
    </location>
</feature>
<feature type="compositionally biased region" description="Basic and acidic residues" evidence="1">
    <location>
        <begin position="382"/>
        <end position="392"/>
    </location>
</feature>
<accession>A0AA97KBG4</accession>
<feature type="compositionally biased region" description="Basic residues" evidence="1">
    <location>
        <begin position="393"/>
        <end position="403"/>
    </location>
</feature>
<sequence length="410" mass="45638">MAALKPSSGRGVSWREKETLDLIEFWGEEKVQEALLLCHRNIDVFERISEQMVARGHARTALECRTKTKALRQEYKRVAAHNGRSGNAPATCPFYAQLARIFRGDASIRPQRVARSLNLQSVSNADPLGEDLSNHGVPAPWEGSEELFTHPMVTLHLQAVPASTPNDSGLAQVSAEKGSVKGEGDFTLISNVQGSSTEQETSIGEAPPMAMTDPEDENATDDPDLTQVEEFPEVTGQGAEDPQGDLNNPPAVEQPQVPTAQLSPATRLEKARTRTRRVSVLTNVAERMLSQAQREEQNNRKERGEILEATSHWRAAMESETRWHEDIIREAREDRRAFIEAQSQNMEGLNRAVGALSSLTELFVREQRAGPVAETSQNANSKTRDNDHDKAPLRKRARIIKKRERYDPSL</sequence>
<evidence type="ECO:0000313" key="3">
    <source>
        <dbReference type="Proteomes" id="UP001190640"/>
    </source>
</evidence>
<dbReference type="RefSeq" id="XP_054853125.1">
    <property type="nucleotide sequence ID" value="XM_054997150.1"/>
</dbReference>
<feature type="compositionally biased region" description="Polar residues" evidence="1">
    <location>
        <begin position="190"/>
        <end position="202"/>
    </location>
</feature>
<feature type="region of interest" description="Disordered" evidence="1">
    <location>
        <begin position="366"/>
        <end position="410"/>
    </location>
</feature>
<reference evidence="4" key="1">
    <citation type="submission" date="2025-08" db="UniProtKB">
        <authorList>
            <consortium name="RefSeq"/>
        </authorList>
    </citation>
    <scope>IDENTIFICATION</scope>
    <source>
        <tissue evidence="4">Blood</tissue>
    </source>
</reference>
<dbReference type="Pfam" id="PF13837">
    <property type="entry name" value="Myb_DNA-bind_4"/>
    <property type="match status" value="1"/>
</dbReference>
<protein>
    <submittedName>
        <fullName evidence="4">Uncharacterized protein LOC129341823 isoform X1</fullName>
    </submittedName>
</protein>
<evidence type="ECO:0000259" key="2">
    <source>
        <dbReference type="Pfam" id="PF13837"/>
    </source>
</evidence>
<dbReference type="GeneID" id="129341823"/>
<gene>
    <name evidence="4" type="primary">LOC129341823</name>
</gene>
<dbReference type="AlphaFoldDB" id="A0AA97KBG4"/>